<dbReference type="OrthoDB" id="2131115at2759"/>
<sequence length="207" mass="24409">MGFYEIFNECLLFLIGVGFGILVNIYLHKRKDYIEELKSNTDDLIKQALHRMSLRIMDSGLSNYDGSCFTKLNESLFTAKRQAVKNFNNQFTKKDTFDTQYLQMRENQIKVLQEMYKCVYEIKTVPLTALQVASILEKVSTEYHKDNDVKTLLEDLAQIREVMKTVPFPVTREEFEDRANLFIMLERLKEFLTIKQNFMKNEIVIQS</sequence>
<feature type="domain" description="Putative aromatic acid exporter C-terminal" evidence="2">
    <location>
        <begin position="34"/>
        <end position="196"/>
    </location>
</feature>
<dbReference type="InterPro" id="IPR021062">
    <property type="entry name" value="ArAE_1_C"/>
</dbReference>
<dbReference type="InterPro" id="IPR052984">
    <property type="entry name" value="UPF0421"/>
</dbReference>
<reference evidence="3 4" key="2">
    <citation type="submission" date="2016-08" db="EMBL/GenBank/DDBJ databases">
        <title>Pervasive Adenine N6-methylation of Active Genes in Fungi.</title>
        <authorList>
            <consortium name="DOE Joint Genome Institute"/>
            <person name="Mondo S.J."/>
            <person name="Dannebaum R.O."/>
            <person name="Kuo R.C."/>
            <person name="Labutti K."/>
            <person name="Haridas S."/>
            <person name="Kuo A."/>
            <person name="Salamov A."/>
            <person name="Ahrendt S.R."/>
            <person name="Lipzen A."/>
            <person name="Sullivan W."/>
            <person name="Andreopoulos W.B."/>
            <person name="Clum A."/>
            <person name="Lindquist E."/>
            <person name="Daum C."/>
            <person name="Ramamoorthy G.K."/>
            <person name="Gryganskyi A."/>
            <person name="Culley D."/>
            <person name="Magnuson J.K."/>
            <person name="James T.Y."/>
            <person name="O'Malley M.A."/>
            <person name="Stajich J.E."/>
            <person name="Spatafora J.W."/>
            <person name="Visel A."/>
            <person name="Grigoriev I.V."/>
        </authorList>
    </citation>
    <scope>NUCLEOTIDE SEQUENCE [LARGE SCALE GENOMIC DNA]</scope>
    <source>
        <strain evidence="3 4">S4</strain>
    </source>
</reference>
<dbReference type="Pfam" id="PF11728">
    <property type="entry name" value="ArAE_1_C"/>
    <property type="match status" value="1"/>
</dbReference>
<dbReference type="AlphaFoldDB" id="A0A1Y1X871"/>
<dbReference type="PANTHER" id="PTHR40064:SF1">
    <property type="entry name" value="MEMBRANE PROTEIN"/>
    <property type="match status" value="1"/>
</dbReference>
<name>A0A1Y1X871_9FUNG</name>
<dbReference type="EMBL" id="MCFG01000108">
    <property type="protein sequence ID" value="ORX81908.1"/>
    <property type="molecule type" value="Genomic_DNA"/>
</dbReference>
<reference evidence="3 4" key="1">
    <citation type="submission" date="2016-08" db="EMBL/GenBank/DDBJ databases">
        <title>A Parts List for Fungal Cellulosomes Revealed by Comparative Genomics.</title>
        <authorList>
            <consortium name="DOE Joint Genome Institute"/>
            <person name="Haitjema C.H."/>
            <person name="Gilmore S.P."/>
            <person name="Henske J.K."/>
            <person name="Solomon K.V."/>
            <person name="De Groot R."/>
            <person name="Kuo A."/>
            <person name="Mondo S.J."/>
            <person name="Salamov A.A."/>
            <person name="Labutti K."/>
            <person name="Zhao Z."/>
            <person name="Chiniquy J."/>
            <person name="Barry K."/>
            <person name="Brewer H.M."/>
            <person name="Purvine S.O."/>
            <person name="Wright A.T."/>
            <person name="Boxma B."/>
            <person name="Van Alen T."/>
            <person name="Hackstein J.H."/>
            <person name="Baker S.E."/>
            <person name="Grigoriev I.V."/>
            <person name="O'Malley M.A."/>
        </authorList>
    </citation>
    <scope>NUCLEOTIDE SEQUENCE [LARGE SCALE GENOMIC DNA]</scope>
    <source>
        <strain evidence="3 4">S4</strain>
    </source>
</reference>
<evidence type="ECO:0000259" key="2">
    <source>
        <dbReference type="Pfam" id="PF11728"/>
    </source>
</evidence>
<organism evidence="3 4">
    <name type="scientific">Anaeromyces robustus</name>
    <dbReference type="NCBI Taxonomy" id="1754192"/>
    <lineage>
        <taxon>Eukaryota</taxon>
        <taxon>Fungi</taxon>
        <taxon>Fungi incertae sedis</taxon>
        <taxon>Chytridiomycota</taxon>
        <taxon>Chytridiomycota incertae sedis</taxon>
        <taxon>Neocallimastigomycetes</taxon>
        <taxon>Neocallimastigales</taxon>
        <taxon>Neocallimastigaceae</taxon>
        <taxon>Anaeromyces</taxon>
    </lineage>
</organism>
<keyword evidence="4" id="KW-1185">Reference proteome</keyword>
<dbReference type="InterPro" id="IPR038323">
    <property type="entry name" value="ArAE_1_C_sf"/>
</dbReference>
<comment type="caution">
    <text evidence="3">The sequence shown here is derived from an EMBL/GenBank/DDBJ whole genome shotgun (WGS) entry which is preliminary data.</text>
</comment>
<dbReference type="Proteomes" id="UP000193944">
    <property type="component" value="Unassembled WGS sequence"/>
</dbReference>
<proteinExistence type="predicted"/>
<protein>
    <submittedName>
        <fullName evidence="3">DUF939-domain-containing protein</fullName>
    </submittedName>
</protein>
<evidence type="ECO:0000256" key="1">
    <source>
        <dbReference type="SAM" id="Phobius"/>
    </source>
</evidence>
<dbReference type="Gene3D" id="1.20.120.940">
    <property type="entry name" value="Putative aromatic acid exporter, C-terminal domain"/>
    <property type="match status" value="1"/>
</dbReference>
<accession>A0A1Y1X871</accession>
<evidence type="ECO:0000313" key="4">
    <source>
        <dbReference type="Proteomes" id="UP000193944"/>
    </source>
</evidence>
<keyword evidence="1" id="KW-0812">Transmembrane</keyword>
<feature type="transmembrane region" description="Helical" evidence="1">
    <location>
        <begin position="6"/>
        <end position="27"/>
    </location>
</feature>
<keyword evidence="1" id="KW-1133">Transmembrane helix</keyword>
<keyword evidence="1" id="KW-0472">Membrane</keyword>
<dbReference type="PANTHER" id="PTHR40064">
    <property type="entry name" value="MEMBRANE PROTEIN-RELATED"/>
    <property type="match status" value="1"/>
</dbReference>
<gene>
    <name evidence="3" type="ORF">BCR32DRAFT_327111</name>
</gene>
<evidence type="ECO:0000313" key="3">
    <source>
        <dbReference type="EMBL" id="ORX81908.1"/>
    </source>
</evidence>